<comment type="caution">
    <text evidence="1">The sequence shown here is derived from an EMBL/GenBank/DDBJ whole genome shotgun (WGS) entry which is preliminary data.</text>
</comment>
<name>A0A8J2YB55_9FLAO</name>
<dbReference type="Proteomes" id="UP000652231">
    <property type="component" value="Unassembled WGS sequence"/>
</dbReference>
<keyword evidence="2" id="KW-1185">Reference proteome</keyword>
<dbReference type="Gene3D" id="3.30.300.20">
    <property type="match status" value="1"/>
</dbReference>
<proteinExistence type="predicted"/>
<organism evidence="1 2">
    <name type="scientific">Planktosalinus lacus</name>
    <dbReference type="NCBI Taxonomy" id="1526573"/>
    <lineage>
        <taxon>Bacteria</taxon>
        <taxon>Pseudomonadati</taxon>
        <taxon>Bacteroidota</taxon>
        <taxon>Flavobacteriia</taxon>
        <taxon>Flavobacteriales</taxon>
        <taxon>Flavobacteriaceae</taxon>
        <taxon>Planktosalinus</taxon>
    </lineage>
</organism>
<evidence type="ECO:0008006" key="3">
    <source>
        <dbReference type="Google" id="ProtNLM"/>
    </source>
</evidence>
<dbReference type="SUPFAM" id="SSF82784">
    <property type="entry name" value="OsmC-like"/>
    <property type="match status" value="1"/>
</dbReference>
<accession>A0A8J2YB55</accession>
<evidence type="ECO:0000313" key="1">
    <source>
        <dbReference type="EMBL" id="GGD96597.1"/>
    </source>
</evidence>
<evidence type="ECO:0000313" key="2">
    <source>
        <dbReference type="Proteomes" id="UP000652231"/>
    </source>
</evidence>
<dbReference type="InterPro" id="IPR015946">
    <property type="entry name" value="KH_dom-like_a/b"/>
</dbReference>
<sequence>MNYNITATAGKETNGHIDIRETQIHFGTEAGSPQLANPAEVFLSAFAACMLKNVARFSDMMHFNYDQATVEVTATREEKPPRIEQLTYTLTLQSNDPKLNTDLLKKNLQKFGTIYNTVAKSCRVEGTVKLV</sequence>
<dbReference type="RefSeq" id="WP_188442137.1">
    <property type="nucleotide sequence ID" value="NZ_BMGK01000008.1"/>
</dbReference>
<dbReference type="InterPro" id="IPR003718">
    <property type="entry name" value="OsmC/Ohr_fam"/>
</dbReference>
<dbReference type="InterPro" id="IPR036102">
    <property type="entry name" value="OsmC/Ohrsf"/>
</dbReference>
<dbReference type="EMBL" id="BMGK01000008">
    <property type="protein sequence ID" value="GGD96597.1"/>
    <property type="molecule type" value="Genomic_DNA"/>
</dbReference>
<protein>
    <recommendedName>
        <fullName evidence="3">Osmotically inducible protein C</fullName>
    </recommendedName>
</protein>
<dbReference type="Pfam" id="PF02566">
    <property type="entry name" value="OsmC"/>
    <property type="match status" value="1"/>
</dbReference>
<reference evidence="1" key="2">
    <citation type="submission" date="2020-09" db="EMBL/GenBank/DDBJ databases">
        <authorList>
            <person name="Sun Q."/>
            <person name="Zhou Y."/>
        </authorList>
    </citation>
    <scope>NUCLEOTIDE SEQUENCE</scope>
    <source>
        <strain evidence="1">CGMCC 1.12924</strain>
    </source>
</reference>
<reference evidence="1" key="1">
    <citation type="journal article" date="2014" name="Int. J. Syst. Evol. Microbiol.">
        <title>Complete genome sequence of Corynebacterium casei LMG S-19264T (=DSM 44701T), isolated from a smear-ripened cheese.</title>
        <authorList>
            <consortium name="US DOE Joint Genome Institute (JGI-PGF)"/>
            <person name="Walter F."/>
            <person name="Albersmeier A."/>
            <person name="Kalinowski J."/>
            <person name="Ruckert C."/>
        </authorList>
    </citation>
    <scope>NUCLEOTIDE SEQUENCE</scope>
    <source>
        <strain evidence="1">CGMCC 1.12924</strain>
    </source>
</reference>
<gene>
    <name evidence="1" type="ORF">GCM10011312_20140</name>
</gene>
<dbReference type="AlphaFoldDB" id="A0A8J2YB55"/>